<evidence type="ECO:0000256" key="1">
    <source>
        <dbReference type="ARBA" id="ARBA00001946"/>
    </source>
</evidence>
<gene>
    <name evidence="6" type="ORF">EV688_11346</name>
</gene>
<evidence type="ECO:0000256" key="3">
    <source>
        <dbReference type="ARBA" id="ARBA00034247"/>
    </source>
</evidence>
<accession>A0A4R2KP27</accession>
<name>A0A4R2KP27_9GAMM</name>
<dbReference type="PROSITE" id="PS50887">
    <property type="entry name" value="GGDEF"/>
    <property type="match status" value="1"/>
</dbReference>
<dbReference type="SUPFAM" id="SSF55073">
    <property type="entry name" value="Nucleotide cyclase"/>
    <property type="match status" value="1"/>
</dbReference>
<evidence type="ECO:0000256" key="4">
    <source>
        <dbReference type="SAM" id="Phobius"/>
    </source>
</evidence>
<dbReference type="GO" id="GO:0052621">
    <property type="term" value="F:diguanylate cyclase activity"/>
    <property type="evidence" value="ECO:0007669"/>
    <property type="project" value="UniProtKB-EC"/>
</dbReference>
<feature type="domain" description="GGDEF" evidence="5">
    <location>
        <begin position="253"/>
        <end position="384"/>
    </location>
</feature>
<feature type="transmembrane region" description="Helical" evidence="4">
    <location>
        <begin position="6"/>
        <end position="28"/>
    </location>
</feature>
<keyword evidence="7" id="KW-1185">Reference proteome</keyword>
<dbReference type="InterPro" id="IPR043128">
    <property type="entry name" value="Rev_trsase/Diguanyl_cyclase"/>
</dbReference>
<dbReference type="RefSeq" id="WP_162883954.1">
    <property type="nucleotide sequence ID" value="NZ_QQSW01000017.1"/>
</dbReference>
<dbReference type="SMART" id="SM00267">
    <property type="entry name" value="GGDEF"/>
    <property type="match status" value="1"/>
</dbReference>
<comment type="caution">
    <text evidence="6">The sequence shown here is derived from an EMBL/GenBank/DDBJ whole genome shotgun (WGS) entry which is preliminary data.</text>
</comment>
<feature type="transmembrane region" description="Helical" evidence="4">
    <location>
        <begin position="65"/>
        <end position="83"/>
    </location>
</feature>
<comment type="cofactor">
    <cofactor evidence="1">
        <name>Mg(2+)</name>
        <dbReference type="ChEBI" id="CHEBI:18420"/>
    </cofactor>
</comment>
<feature type="transmembrane region" description="Helical" evidence="4">
    <location>
        <begin position="154"/>
        <end position="178"/>
    </location>
</feature>
<feature type="transmembrane region" description="Helical" evidence="4">
    <location>
        <begin position="190"/>
        <end position="211"/>
    </location>
</feature>
<dbReference type="Pfam" id="PF00990">
    <property type="entry name" value="GGDEF"/>
    <property type="match status" value="1"/>
</dbReference>
<dbReference type="Proteomes" id="UP000294980">
    <property type="component" value="Unassembled WGS sequence"/>
</dbReference>
<dbReference type="FunFam" id="3.30.70.270:FF:000001">
    <property type="entry name" value="Diguanylate cyclase domain protein"/>
    <property type="match status" value="1"/>
</dbReference>
<organism evidence="6 7">
    <name type="scientific">Chromatocurvus halotolerans</name>
    <dbReference type="NCBI Taxonomy" id="1132028"/>
    <lineage>
        <taxon>Bacteria</taxon>
        <taxon>Pseudomonadati</taxon>
        <taxon>Pseudomonadota</taxon>
        <taxon>Gammaproteobacteria</taxon>
        <taxon>Cellvibrionales</taxon>
        <taxon>Halieaceae</taxon>
        <taxon>Chromatocurvus</taxon>
    </lineage>
</organism>
<evidence type="ECO:0000256" key="2">
    <source>
        <dbReference type="ARBA" id="ARBA00012528"/>
    </source>
</evidence>
<dbReference type="InterPro" id="IPR029787">
    <property type="entry name" value="Nucleotide_cyclase"/>
</dbReference>
<protein>
    <recommendedName>
        <fullName evidence="2">diguanylate cyclase</fullName>
        <ecNumber evidence="2">2.7.7.65</ecNumber>
    </recommendedName>
</protein>
<evidence type="ECO:0000313" key="7">
    <source>
        <dbReference type="Proteomes" id="UP000294980"/>
    </source>
</evidence>
<keyword evidence="4" id="KW-0472">Membrane</keyword>
<dbReference type="PANTHER" id="PTHR45138">
    <property type="entry name" value="REGULATORY COMPONENTS OF SENSORY TRANSDUCTION SYSTEM"/>
    <property type="match status" value="1"/>
</dbReference>
<feature type="transmembrane region" description="Helical" evidence="4">
    <location>
        <begin position="95"/>
        <end position="115"/>
    </location>
</feature>
<feature type="transmembrane region" description="Helical" evidence="4">
    <location>
        <begin position="121"/>
        <end position="142"/>
    </location>
</feature>
<dbReference type="NCBIfam" id="TIGR00254">
    <property type="entry name" value="GGDEF"/>
    <property type="match status" value="1"/>
</dbReference>
<dbReference type="CDD" id="cd01949">
    <property type="entry name" value="GGDEF"/>
    <property type="match status" value="1"/>
</dbReference>
<dbReference type="PANTHER" id="PTHR45138:SF9">
    <property type="entry name" value="DIGUANYLATE CYCLASE DGCM-RELATED"/>
    <property type="match status" value="1"/>
</dbReference>
<comment type="catalytic activity">
    <reaction evidence="3">
        <text>2 GTP = 3',3'-c-di-GMP + 2 diphosphate</text>
        <dbReference type="Rhea" id="RHEA:24898"/>
        <dbReference type="ChEBI" id="CHEBI:33019"/>
        <dbReference type="ChEBI" id="CHEBI:37565"/>
        <dbReference type="ChEBI" id="CHEBI:58805"/>
        <dbReference type="EC" id="2.7.7.65"/>
    </reaction>
</comment>
<proteinExistence type="predicted"/>
<reference evidence="6 7" key="1">
    <citation type="submission" date="2019-03" db="EMBL/GenBank/DDBJ databases">
        <title>Genomic Encyclopedia of Type Strains, Phase IV (KMG-IV): sequencing the most valuable type-strain genomes for metagenomic binning, comparative biology and taxonomic classification.</title>
        <authorList>
            <person name="Goeker M."/>
        </authorList>
    </citation>
    <scope>NUCLEOTIDE SEQUENCE [LARGE SCALE GENOMIC DNA]</scope>
    <source>
        <strain evidence="6 7">DSM 23344</strain>
    </source>
</reference>
<feature type="transmembrane region" description="Helical" evidence="4">
    <location>
        <begin position="37"/>
        <end position="53"/>
    </location>
</feature>
<dbReference type="AlphaFoldDB" id="A0A4R2KP27"/>
<keyword evidence="4" id="KW-0812">Transmembrane</keyword>
<dbReference type="InterPro" id="IPR050469">
    <property type="entry name" value="Diguanylate_Cyclase"/>
</dbReference>
<dbReference type="Gene3D" id="3.30.70.270">
    <property type="match status" value="1"/>
</dbReference>
<sequence length="395" mass="42576">MPLNSIQALQLTLVVISLLFAGACFLGWRLFGRPKHALIWSVAFLLAALQYGLNLLRDEVPVYEAWWIAVNSLSCLLVMTAAAGHRVRLKLPTPLSMGVLVFAGLSAAQVVFTVLVPRIDIRVALAPGFACIAFMHVAWVLYRYGPEPRLAQQVAAGVHLLFGLAQGLAAGIALQFGLEPSQGQRDAYNLVNFALMPTFFVAMGITAIFLLGTDLATRLRQLAVTDSLTDLSNRRGFMQASARLLAQAQRRHQALTLVIADLDFFKRINDRFGHAVGDHALVHFSTTLASGLRGEDVAGRIGGEEFAVLLRGDVSDARRVVARLREILVQQPMSVAEEVVPLSASFGIAEWQGEAQIEALLIRADRALYEAKAAGRDTVVLASPGEAAGAMAAAS</sequence>
<dbReference type="EC" id="2.7.7.65" evidence="2"/>
<evidence type="ECO:0000259" key="5">
    <source>
        <dbReference type="PROSITE" id="PS50887"/>
    </source>
</evidence>
<evidence type="ECO:0000313" key="6">
    <source>
        <dbReference type="EMBL" id="TCO74492.1"/>
    </source>
</evidence>
<dbReference type="EMBL" id="SLWX01000013">
    <property type="protein sequence ID" value="TCO74492.1"/>
    <property type="molecule type" value="Genomic_DNA"/>
</dbReference>
<dbReference type="InterPro" id="IPR000160">
    <property type="entry name" value="GGDEF_dom"/>
</dbReference>
<keyword evidence="4" id="KW-1133">Transmembrane helix</keyword>